<dbReference type="PANTHER" id="PTHR23335:SF3">
    <property type="entry name" value="CALMODULIN-BINDING TRANSCRIPTION ACTIVATOR 5"/>
    <property type="match status" value="1"/>
</dbReference>
<feature type="compositionally biased region" description="Basic and acidic residues" evidence="2">
    <location>
        <begin position="208"/>
        <end position="217"/>
    </location>
</feature>
<evidence type="ECO:0000313" key="5">
    <source>
        <dbReference type="Proteomes" id="UP001202328"/>
    </source>
</evidence>
<dbReference type="GO" id="GO:0003690">
    <property type="term" value="F:double-stranded DNA binding"/>
    <property type="evidence" value="ECO:0007669"/>
    <property type="project" value="TreeGrafter"/>
</dbReference>
<evidence type="ECO:0000313" key="4">
    <source>
        <dbReference type="EMBL" id="KAI3940000.1"/>
    </source>
</evidence>
<gene>
    <name evidence="4" type="ORF">MKW98_029776</name>
</gene>
<feature type="compositionally biased region" description="Polar residues" evidence="2">
    <location>
        <begin position="188"/>
        <end position="205"/>
    </location>
</feature>
<dbReference type="SUPFAM" id="SSF48403">
    <property type="entry name" value="Ankyrin repeat"/>
    <property type="match status" value="1"/>
</dbReference>
<dbReference type="PANTHER" id="PTHR23335">
    <property type="entry name" value="CALMODULIN-BINDING TRANSCRIPTION ACTIVATOR CAMTA"/>
    <property type="match status" value="1"/>
</dbReference>
<feature type="signal peptide" evidence="3">
    <location>
        <begin position="1"/>
        <end position="21"/>
    </location>
</feature>
<accession>A0AAD4XRJ0</accession>
<name>A0AAD4XRJ0_9MAGN</name>
<reference evidence="4" key="1">
    <citation type="submission" date="2022-04" db="EMBL/GenBank/DDBJ databases">
        <title>A functionally conserved STORR gene fusion in Papaver species that diverged 16.8 million years ago.</title>
        <authorList>
            <person name="Catania T."/>
        </authorList>
    </citation>
    <scope>NUCLEOTIDE SEQUENCE</scope>
    <source>
        <strain evidence="4">S-188037</strain>
    </source>
</reference>
<protein>
    <submittedName>
        <fullName evidence="4">Uncharacterized protein</fullName>
    </submittedName>
</protein>
<keyword evidence="3" id="KW-0732">Signal</keyword>
<dbReference type="GO" id="GO:0006357">
    <property type="term" value="P:regulation of transcription by RNA polymerase II"/>
    <property type="evidence" value="ECO:0007669"/>
    <property type="project" value="TreeGrafter"/>
</dbReference>
<comment type="caution">
    <text evidence="4">The sequence shown here is derived from an EMBL/GenBank/DDBJ whole genome shotgun (WGS) entry which is preliminary data.</text>
</comment>
<keyword evidence="5" id="KW-1185">Reference proteome</keyword>
<evidence type="ECO:0000256" key="1">
    <source>
        <dbReference type="PROSITE-ProRule" id="PRU00023"/>
    </source>
</evidence>
<keyword evidence="1" id="KW-0040">ANK repeat</keyword>
<dbReference type="Proteomes" id="UP001202328">
    <property type="component" value="Unassembled WGS sequence"/>
</dbReference>
<dbReference type="GO" id="GO:0005634">
    <property type="term" value="C:nucleus"/>
    <property type="evidence" value="ECO:0007669"/>
    <property type="project" value="TreeGrafter"/>
</dbReference>
<feature type="chain" id="PRO_5042200340" evidence="3">
    <location>
        <begin position="22"/>
        <end position="232"/>
    </location>
</feature>
<proteinExistence type="predicted"/>
<evidence type="ECO:0000256" key="3">
    <source>
        <dbReference type="SAM" id="SignalP"/>
    </source>
</evidence>
<dbReference type="InterPro" id="IPR036770">
    <property type="entry name" value="Ankyrin_rpt-contain_sf"/>
</dbReference>
<feature type="region of interest" description="Disordered" evidence="2">
    <location>
        <begin position="188"/>
        <end position="218"/>
    </location>
</feature>
<dbReference type="SMART" id="SM00248">
    <property type="entry name" value="ANK"/>
    <property type="match status" value="1"/>
</dbReference>
<dbReference type="PROSITE" id="PS50297">
    <property type="entry name" value="ANK_REP_REGION"/>
    <property type="match status" value="1"/>
</dbReference>
<dbReference type="Pfam" id="PF12796">
    <property type="entry name" value="Ank_2"/>
    <property type="match status" value="1"/>
</dbReference>
<dbReference type="EMBL" id="JAJJMB010005286">
    <property type="protein sequence ID" value="KAI3940000.1"/>
    <property type="molecule type" value="Genomic_DNA"/>
</dbReference>
<dbReference type="AlphaFoldDB" id="A0AAD4XRJ0"/>
<dbReference type="InterPro" id="IPR002110">
    <property type="entry name" value="Ankyrin_rpt"/>
</dbReference>
<sequence>MPYASAMDQILLSLILSLCKCINTNTFIRKIEYHGFPLVHGESLYLRRLLEQKLKQWISERLEEGCTTGTRNYQGFGVIHLLAILGYRSHIQMHCDLGKGKLSLDFQDIKGWTALHWAAFFNRNLTAQLLLDLGANPTLVTRQTVEFPNGLTVAEVASKNGHQKLADHLANVAEEYLRPSSVAVLDASSSQVQLDTENHTKTGGNYESGKKRSRDDSVYGQAVKIQVRPLPR</sequence>
<feature type="repeat" description="ANK" evidence="1">
    <location>
        <begin position="110"/>
        <end position="142"/>
    </location>
</feature>
<dbReference type="Gene3D" id="1.25.40.20">
    <property type="entry name" value="Ankyrin repeat-containing domain"/>
    <property type="match status" value="1"/>
</dbReference>
<dbReference type="GO" id="GO:0003712">
    <property type="term" value="F:transcription coregulator activity"/>
    <property type="evidence" value="ECO:0007669"/>
    <property type="project" value="TreeGrafter"/>
</dbReference>
<organism evidence="4 5">
    <name type="scientific">Papaver atlanticum</name>
    <dbReference type="NCBI Taxonomy" id="357466"/>
    <lineage>
        <taxon>Eukaryota</taxon>
        <taxon>Viridiplantae</taxon>
        <taxon>Streptophyta</taxon>
        <taxon>Embryophyta</taxon>
        <taxon>Tracheophyta</taxon>
        <taxon>Spermatophyta</taxon>
        <taxon>Magnoliopsida</taxon>
        <taxon>Ranunculales</taxon>
        <taxon>Papaveraceae</taxon>
        <taxon>Papaveroideae</taxon>
        <taxon>Papaver</taxon>
    </lineage>
</organism>
<evidence type="ECO:0000256" key="2">
    <source>
        <dbReference type="SAM" id="MobiDB-lite"/>
    </source>
</evidence>
<dbReference type="PROSITE" id="PS50088">
    <property type="entry name" value="ANK_REPEAT"/>
    <property type="match status" value="1"/>
</dbReference>